<evidence type="ECO:0000256" key="1">
    <source>
        <dbReference type="ARBA" id="ARBA00006432"/>
    </source>
</evidence>
<dbReference type="SUPFAM" id="SSF56801">
    <property type="entry name" value="Acetyl-CoA synthetase-like"/>
    <property type="match status" value="2"/>
</dbReference>
<evidence type="ECO:0000256" key="6">
    <source>
        <dbReference type="ARBA" id="ARBA00022840"/>
    </source>
</evidence>
<evidence type="ECO:0000256" key="2">
    <source>
        <dbReference type="ARBA" id="ARBA00022448"/>
    </source>
</evidence>
<dbReference type="PANTHER" id="PTHR43107:SF15">
    <property type="entry name" value="FATTY ACID TRANSPORT PROTEIN 3, ISOFORM A"/>
    <property type="match status" value="1"/>
</dbReference>
<gene>
    <name evidence="13" type="primary">LOC114332567</name>
</gene>
<dbReference type="InterPro" id="IPR042099">
    <property type="entry name" value="ANL_N_sf"/>
</dbReference>
<evidence type="ECO:0000256" key="8">
    <source>
        <dbReference type="ARBA" id="ARBA00036527"/>
    </source>
</evidence>
<dbReference type="AlphaFoldDB" id="A0A6P7FPQ0"/>
<dbReference type="InterPro" id="IPR020845">
    <property type="entry name" value="AMP-binding_CS"/>
</dbReference>
<dbReference type="Gene3D" id="3.30.300.30">
    <property type="match status" value="1"/>
</dbReference>
<keyword evidence="2" id="KW-0813">Transport</keyword>
<dbReference type="GO" id="GO:0044539">
    <property type="term" value="P:long-chain fatty acid import into cell"/>
    <property type="evidence" value="ECO:0007669"/>
    <property type="project" value="TreeGrafter"/>
</dbReference>
<protein>
    <recommendedName>
        <fullName evidence="9">Long-chain-fatty-acid--CoA ligase</fullName>
    </recommendedName>
</protein>
<evidence type="ECO:0000313" key="13">
    <source>
        <dbReference type="RefSeq" id="XP_028138191.1"/>
    </source>
</evidence>
<sequence>MFANILGCQALLLLFVLLISCFFLTNGRYRYLYILYKTWRRDLRGLSKVFPAMYRIAKCEKNQETIPKLFTKIAKSRPHKVAFYFEDETWTFGQIEDYSNKIANYFISLGYEKGDTVALLLENRPEYAAIWIGLSKIGVVTALINTNLVSKPLQHCISVAKVRALIFGSDFASAVKEIYPESGEIKLYHFKTSPSAESRNGVLDIKECISNQSVASPQKHMDMSNTKDKLLYIYTSGTTGLPKAAKITHARFNFAVTGINYFLSLGENDNFYNPLPLYHATGGMLTVGQTLIFGVTMTLRRKFSASNFWTDCNKYNCTVANYIGETCRYILAAHKGKPTITHGVKKMFGNGLKKDVWKDFVETFNIPELFEFYGSTEGNTNLINLDNTIGSVGFLPFYLGPIFSICLIKCDDETKEPLRDANGLCIRCKDNEPGILIGKIYKKISTHNFDGYVDQKETNKKILQDVFQKGDSYFNSGDMMVQDEFGYLYFRDRTGDTYRWKGENVATTEVELVVSDVIGPKDIVVYGVEIAVASFVLALIWIFARGRRYRLFYIIYKTWRREVLGMWRGAKTILTVLIRENRKITIPKLFQKTVRRKGNKIAFYFENEQWTFNKVDEYSNKVANYFLCLGYKKGDSVALLLENRPEYAAIWLGLAKIGVITALININLVSKSLLHCISIVNAKSIIFGSDFVNAITDIESELGATMLLQLNTSPVEMMRNALDFQKCISECPTTVALRSGDMSDTILYIFTSGTTGLPKAAKITNSKYSFSAAGIYNMVGITEDDIYYSPLPLYHATAGMMSLGLCILYGVPLALRKKFSASAFWNDCIKYNCTVTNYIGETCRYILAAHRGQTNIQHKVRKMWGNGLKRNVWKEFVETFHISNIYEGYGSTEGNVNIINVDGTLGAVGFIPLIISKFSPLRIVKYNEEHNEPIRDENGFCIECKDGEPGLMVGRIHKALALSKFEGYVDQKETTKKLFRNVFKKGDMYFNTGDLMVKDEFNYLYFSDRIGDTFRWKGENVATAEVEYIASEILGPVDLVVYGVEVPNTEGKAGMLAAVGKENLMDTKKLATGFKSHLPTYAIPLFVRLLEKMPLTSTFKVQKTVLQKQGFDINSIKDPLFIFDSTTVDYVPLVNVYDDVISGNRKL</sequence>
<evidence type="ECO:0000256" key="3">
    <source>
        <dbReference type="ARBA" id="ARBA00022598"/>
    </source>
</evidence>
<dbReference type="Pfam" id="PF00501">
    <property type="entry name" value="AMP-binding"/>
    <property type="match status" value="2"/>
</dbReference>
<dbReference type="GO" id="GO:0005524">
    <property type="term" value="F:ATP binding"/>
    <property type="evidence" value="ECO:0007669"/>
    <property type="project" value="UniProtKB-KW"/>
</dbReference>
<dbReference type="GO" id="GO:0004467">
    <property type="term" value="F:long-chain fatty acid-CoA ligase activity"/>
    <property type="evidence" value="ECO:0007669"/>
    <property type="project" value="TreeGrafter"/>
</dbReference>
<dbReference type="InterPro" id="IPR000873">
    <property type="entry name" value="AMP-dep_synth/lig_dom"/>
</dbReference>
<evidence type="ECO:0000256" key="5">
    <source>
        <dbReference type="ARBA" id="ARBA00022741"/>
    </source>
</evidence>
<proteinExistence type="inferred from homology"/>
<feature type="transmembrane region" description="Helical" evidence="11">
    <location>
        <begin position="523"/>
        <end position="544"/>
    </location>
</feature>
<organism evidence="13">
    <name type="scientific">Diabrotica virgifera virgifera</name>
    <name type="common">western corn rootworm</name>
    <dbReference type="NCBI Taxonomy" id="50390"/>
    <lineage>
        <taxon>Eukaryota</taxon>
        <taxon>Metazoa</taxon>
        <taxon>Ecdysozoa</taxon>
        <taxon>Arthropoda</taxon>
        <taxon>Hexapoda</taxon>
        <taxon>Insecta</taxon>
        <taxon>Pterygota</taxon>
        <taxon>Neoptera</taxon>
        <taxon>Endopterygota</taxon>
        <taxon>Coleoptera</taxon>
        <taxon>Polyphaga</taxon>
        <taxon>Cucujiformia</taxon>
        <taxon>Chrysomeloidea</taxon>
        <taxon>Chrysomelidae</taxon>
        <taxon>Galerucinae</taxon>
        <taxon>Diabroticina</taxon>
        <taxon>Diabroticites</taxon>
        <taxon>Diabrotica</taxon>
    </lineage>
</organism>
<keyword evidence="6" id="KW-0067">ATP-binding</keyword>
<dbReference type="Gene3D" id="3.40.50.12780">
    <property type="entry name" value="N-terminal domain of ligase-like"/>
    <property type="match status" value="2"/>
</dbReference>
<feature type="domain" description="AMP-dependent synthetase/ligase" evidence="12">
    <location>
        <begin position="590"/>
        <end position="900"/>
    </location>
</feature>
<dbReference type="InterPro" id="IPR045851">
    <property type="entry name" value="AMP-bd_C_sf"/>
</dbReference>
<evidence type="ECO:0000256" key="11">
    <source>
        <dbReference type="SAM" id="Phobius"/>
    </source>
</evidence>
<dbReference type="GO" id="GO:0005324">
    <property type="term" value="F:long-chain fatty acid transmembrane transporter activity"/>
    <property type="evidence" value="ECO:0007669"/>
    <property type="project" value="TreeGrafter"/>
</dbReference>
<feature type="domain" description="AMP-dependent synthetase/ligase" evidence="12">
    <location>
        <begin position="71"/>
        <end position="419"/>
    </location>
</feature>
<evidence type="ECO:0000256" key="10">
    <source>
        <dbReference type="ARBA" id="ARBA00048666"/>
    </source>
</evidence>
<dbReference type="FunFam" id="3.30.300.30:FF:000020">
    <property type="entry name" value="Long-chain fatty acid transporter"/>
    <property type="match status" value="1"/>
</dbReference>
<evidence type="ECO:0000256" key="4">
    <source>
        <dbReference type="ARBA" id="ARBA00022692"/>
    </source>
</evidence>
<dbReference type="InParanoid" id="A0A6P7FPQ0"/>
<dbReference type="OrthoDB" id="288590at2759"/>
<keyword evidence="11" id="KW-0472">Membrane</keyword>
<keyword evidence="7 11" id="KW-1133">Transmembrane helix</keyword>
<evidence type="ECO:0000256" key="9">
    <source>
        <dbReference type="ARBA" id="ARBA00041297"/>
    </source>
</evidence>
<dbReference type="FunCoup" id="A0A6P7FPQ0">
    <property type="interactions" value="911"/>
</dbReference>
<dbReference type="FunFam" id="3.40.50.12780:FF:000005">
    <property type="entry name" value="Solute carrier family 27 member 6"/>
    <property type="match status" value="2"/>
</dbReference>
<comment type="catalytic activity">
    <reaction evidence="10">
        <text>tetracosanoate + ATP + CoA = tetracosanoyl-CoA + AMP + diphosphate</text>
        <dbReference type="Rhea" id="RHEA:33639"/>
        <dbReference type="ChEBI" id="CHEBI:30616"/>
        <dbReference type="ChEBI" id="CHEBI:31014"/>
        <dbReference type="ChEBI" id="CHEBI:33019"/>
        <dbReference type="ChEBI" id="CHEBI:57287"/>
        <dbReference type="ChEBI" id="CHEBI:65052"/>
        <dbReference type="ChEBI" id="CHEBI:456215"/>
    </reaction>
    <physiologicalReaction direction="left-to-right" evidence="10">
        <dbReference type="Rhea" id="RHEA:33640"/>
    </physiologicalReaction>
</comment>
<dbReference type="RefSeq" id="XP_028138191.1">
    <property type="nucleotide sequence ID" value="XM_028282390.1"/>
</dbReference>
<keyword evidence="4 11" id="KW-0812">Transmembrane</keyword>
<evidence type="ECO:0000259" key="12">
    <source>
        <dbReference type="Pfam" id="PF00501"/>
    </source>
</evidence>
<dbReference type="PANTHER" id="PTHR43107">
    <property type="entry name" value="LONG-CHAIN FATTY ACID TRANSPORT PROTEIN"/>
    <property type="match status" value="1"/>
</dbReference>
<dbReference type="GO" id="GO:0005886">
    <property type="term" value="C:plasma membrane"/>
    <property type="evidence" value="ECO:0007669"/>
    <property type="project" value="TreeGrafter"/>
</dbReference>
<comment type="catalytic activity">
    <reaction evidence="8">
        <text>a very long-chain fatty acid + ATP + CoA = a very long-chain fatty acyl-CoA + AMP + diphosphate</text>
        <dbReference type="Rhea" id="RHEA:54536"/>
        <dbReference type="ChEBI" id="CHEBI:30616"/>
        <dbReference type="ChEBI" id="CHEBI:33019"/>
        <dbReference type="ChEBI" id="CHEBI:57287"/>
        <dbReference type="ChEBI" id="CHEBI:58950"/>
        <dbReference type="ChEBI" id="CHEBI:138261"/>
        <dbReference type="ChEBI" id="CHEBI:456215"/>
    </reaction>
    <physiologicalReaction direction="left-to-right" evidence="8">
        <dbReference type="Rhea" id="RHEA:54537"/>
    </physiologicalReaction>
</comment>
<feature type="transmembrane region" description="Helical" evidence="11">
    <location>
        <begin position="648"/>
        <end position="668"/>
    </location>
</feature>
<keyword evidence="3" id="KW-0436">Ligase</keyword>
<evidence type="ECO:0000256" key="7">
    <source>
        <dbReference type="ARBA" id="ARBA00022989"/>
    </source>
</evidence>
<dbReference type="NCBIfam" id="NF006134">
    <property type="entry name" value="PRK08279.1"/>
    <property type="match status" value="1"/>
</dbReference>
<name>A0A6P7FPQ0_DIAVI</name>
<dbReference type="PROSITE" id="PS00455">
    <property type="entry name" value="AMP_BINDING"/>
    <property type="match status" value="2"/>
</dbReference>
<dbReference type="GO" id="GO:0005789">
    <property type="term" value="C:endoplasmic reticulum membrane"/>
    <property type="evidence" value="ECO:0007669"/>
    <property type="project" value="TreeGrafter"/>
</dbReference>
<accession>A0A6P7FPQ0</accession>
<keyword evidence="5" id="KW-0547">Nucleotide-binding</keyword>
<comment type="similarity">
    <text evidence="1">Belongs to the ATP-dependent AMP-binding enzyme family.</text>
</comment>
<reference evidence="13" key="1">
    <citation type="submission" date="2025-08" db="UniProtKB">
        <authorList>
            <consortium name="RefSeq"/>
        </authorList>
    </citation>
    <scope>IDENTIFICATION</scope>
</reference>